<organism evidence="4 5">
    <name type="scientific">Galendromus occidentalis</name>
    <name type="common">western predatory mite</name>
    <dbReference type="NCBI Taxonomy" id="34638"/>
    <lineage>
        <taxon>Eukaryota</taxon>
        <taxon>Metazoa</taxon>
        <taxon>Ecdysozoa</taxon>
        <taxon>Arthropoda</taxon>
        <taxon>Chelicerata</taxon>
        <taxon>Arachnida</taxon>
        <taxon>Acari</taxon>
        <taxon>Parasitiformes</taxon>
        <taxon>Mesostigmata</taxon>
        <taxon>Gamasina</taxon>
        <taxon>Phytoseioidea</taxon>
        <taxon>Phytoseiidae</taxon>
        <taxon>Typhlodrominae</taxon>
        <taxon>Galendromus</taxon>
    </lineage>
</organism>
<reference evidence="5" key="1">
    <citation type="submission" date="2025-08" db="UniProtKB">
        <authorList>
            <consortium name="RefSeq"/>
        </authorList>
    </citation>
    <scope>IDENTIFICATION</scope>
</reference>
<feature type="domain" description="BPL/LPL catalytic" evidence="3">
    <location>
        <begin position="215"/>
        <end position="400"/>
    </location>
</feature>
<proteinExistence type="inferred from homology"/>
<dbReference type="Pfam" id="PF03099">
    <property type="entry name" value="BPL_LplA_LipB"/>
    <property type="match status" value="1"/>
</dbReference>
<dbReference type="SUPFAM" id="SSF55681">
    <property type="entry name" value="Class II aaRS and biotin synthetases"/>
    <property type="match status" value="1"/>
</dbReference>
<sequence>MLGFLRNQSSSECKRFWNQRVLNVMARNSIKPPNILVFGEEADTWKSRIERIVNTNLYLVYATSKTELESEVWVDNCRLLYLADLKEDQCSPKLKNNISNFINIGGSVVVKRPAAIDGVDLSKVELLEDNKEANIQDAFERLGVSCENENNAVSKTEGYLISDKRVDSFFNGTQSHEEFRISDEPINPTFTPIRLSRPERQKFNTEEYFLFLKTREIGRTVLYIENASTTMVSIKTIDTVHGAVAVASRQMTPVARGRNSWISPPGCAMFSVVLHLAKGQKISGKFSFLQHIAALSIVRAIRSIHPLLEVSIKWPNDVYYKRDAKIGGILCTCTVNNNGYTCYIGCGVNISNSKPIKCIHELARSTELSVERLIASMLTELERLLDLYERDPQKVLTEYHANWLHSGEEVFVEAVGERAVIQSVDELGFLLAKKNNGELIRLQPDGNSFDLMKGLIFTK</sequence>
<dbReference type="RefSeq" id="XP_018496289.1">
    <property type="nucleotide sequence ID" value="XM_018640773.1"/>
</dbReference>
<protein>
    <submittedName>
        <fullName evidence="5">Biotin--protein ligase</fullName>
    </submittedName>
</protein>
<dbReference type="PANTHER" id="PTHR12835:SF5">
    <property type="entry name" value="BIOTIN--PROTEIN LIGASE"/>
    <property type="match status" value="1"/>
</dbReference>
<evidence type="ECO:0000256" key="2">
    <source>
        <dbReference type="ARBA" id="ARBA00022598"/>
    </source>
</evidence>
<dbReference type="InterPro" id="IPR004143">
    <property type="entry name" value="BPL_LPL_catalytic"/>
</dbReference>
<dbReference type="AlphaFoldDB" id="A0AAJ7L7H7"/>
<dbReference type="PROSITE" id="PS51733">
    <property type="entry name" value="BPL_LPL_CATALYTIC"/>
    <property type="match status" value="1"/>
</dbReference>
<evidence type="ECO:0000259" key="3">
    <source>
        <dbReference type="PROSITE" id="PS51733"/>
    </source>
</evidence>
<evidence type="ECO:0000313" key="4">
    <source>
        <dbReference type="Proteomes" id="UP000694867"/>
    </source>
</evidence>
<dbReference type="CTD" id="40659"/>
<evidence type="ECO:0000313" key="5">
    <source>
        <dbReference type="RefSeq" id="XP_018496289.1"/>
    </source>
</evidence>
<dbReference type="GO" id="GO:0005737">
    <property type="term" value="C:cytoplasm"/>
    <property type="evidence" value="ECO:0007669"/>
    <property type="project" value="TreeGrafter"/>
</dbReference>
<dbReference type="KEGG" id="goe:100897371"/>
<dbReference type="GeneID" id="100897371"/>
<dbReference type="InterPro" id="IPR004408">
    <property type="entry name" value="Biotin_CoA_COase_ligase"/>
</dbReference>
<name>A0AAJ7L7H7_9ACAR</name>
<dbReference type="PANTHER" id="PTHR12835">
    <property type="entry name" value="BIOTIN PROTEIN LIGASE"/>
    <property type="match status" value="1"/>
</dbReference>
<keyword evidence="2 5" id="KW-0436">Ligase</keyword>
<accession>A0AAJ7L7H7</accession>
<dbReference type="InterPro" id="IPR045864">
    <property type="entry name" value="aa-tRNA-synth_II/BPL/LPL"/>
</dbReference>
<dbReference type="Proteomes" id="UP000694867">
    <property type="component" value="Unplaced"/>
</dbReference>
<evidence type="ECO:0000256" key="1">
    <source>
        <dbReference type="ARBA" id="ARBA00009934"/>
    </source>
</evidence>
<gene>
    <name evidence="5" type="primary">LOC100897371</name>
</gene>
<dbReference type="GO" id="GO:0004077">
    <property type="term" value="F:biotin--[biotin carboxyl-carrier protein] ligase activity"/>
    <property type="evidence" value="ECO:0007669"/>
    <property type="project" value="InterPro"/>
</dbReference>
<keyword evidence="4" id="KW-1185">Reference proteome</keyword>
<dbReference type="NCBIfam" id="TIGR00121">
    <property type="entry name" value="birA_ligase"/>
    <property type="match status" value="1"/>
</dbReference>
<dbReference type="Gene3D" id="3.30.930.10">
    <property type="entry name" value="Bira Bifunctional Protein, Domain 2"/>
    <property type="match status" value="1"/>
</dbReference>
<comment type="similarity">
    <text evidence="1">Belongs to the biotin--protein ligase family.</text>
</comment>